<comment type="cofactor">
    <cofactor evidence="1">
        <name>FAD</name>
        <dbReference type="ChEBI" id="CHEBI:57692"/>
    </cofactor>
</comment>
<gene>
    <name evidence="11" type="ORF">J5N97_010854</name>
</gene>
<keyword evidence="12" id="KW-1185">Reference proteome</keyword>
<keyword evidence="4" id="KW-0285">Flavoprotein</keyword>
<reference evidence="11" key="2">
    <citation type="journal article" date="2022" name="Hortic Res">
        <title>The genome of Dioscorea zingiberensis sheds light on the biosynthesis, origin and evolution of the medicinally important diosgenin saponins.</title>
        <authorList>
            <person name="Li Y."/>
            <person name="Tan C."/>
            <person name="Li Z."/>
            <person name="Guo J."/>
            <person name="Li S."/>
            <person name="Chen X."/>
            <person name="Wang C."/>
            <person name="Dai X."/>
            <person name="Yang H."/>
            <person name="Song W."/>
            <person name="Hou L."/>
            <person name="Xu J."/>
            <person name="Tong Z."/>
            <person name="Xu A."/>
            <person name="Yuan X."/>
            <person name="Wang W."/>
            <person name="Yang Q."/>
            <person name="Chen L."/>
            <person name="Sun Z."/>
            <person name="Wang K."/>
            <person name="Pan B."/>
            <person name="Chen J."/>
            <person name="Bao Y."/>
            <person name="Liu F."/>
            <person name="Qi X."/>
            <person name="Gang D.R."/>
            <person name="Wen J."/>
            <person name="Li J."/>
        </authorList>
    </citation>
    <scope>NUCLEOTIDE SEQUENCE</scope>
    <source>
        <strain evidence="11">Dzin_1.0</strain>
    </source>
</reference>
<dbReference type="InterPro" id="IPR016171">
    <property type="entry name" value="Vanillyl_alc_oxidase_C-sub2"/>
</dbReference>
<dbReference type="InterPro" id="IPR016169">
    <property type="entry name" value="FAD-bd_PCMH_sub2"/>
</dbReference>
<keyword evidence="8" id="KW-0496">Mitochondrion</keyword>
<dbReference type="Gene3D" id="1.10.45.10">
    <property type="entry name" value="Vanillyl-alcohol Oxidase, Chain A, domain 4"/>
    <property type="match status" value="1"/>
</dbReference>
<keyword evidence="6" id="KW-0809">Transit peptide</keyword>
<dbReference type="FunFam" id="3.30.465.10:FF:000027">
    <property type="entry name" value="D-lactate dehydrogenase [cytochrome], mitochondrial"/>
    <property type="match status" value="1"/>
</dbReference>
<dbReference type="SUPFAM" id="SSF56176">
    <property type="entry name" value="FAD-binding/transporter-associated domain-like"/>
    <property type="match status" value="1"/>
</dbReference>
<evidence type="ECO:0000313" key="11">
    <source>
        <dbReference type="EMBL" id="KAJ0982599.1"/>
    </source>
</evidence>
<feature type="domain" description="FAD-binding PCMH-type" evidence="10">
    <location>
        <begin position="140"/>
        <end position="317"/>
    </location>
</feature>
<dbReference type="GO" id="GO:0008720">
    <property type="term" value="F:D-lactate dehydrogenase (NAD+) activity"/>
    <property type="evidence" value="ECO:0007669"/>
    <property type="project" value="TreeGrafter"/>
</dbReference>
<dbReference type="PANTHER" id="PTHR11748:SF111">
    <property type="entry name" value="D-LACTATE DEHYDROGENASE, MITOCHONDRIAL-RELATED"/>
    <property type="match status" value="1"/>
</dbReference>
<proteinExistence type="inferred from homology"/>
<dbReference type="InterPro" id="IPR006094">
    <property type="entry name" value="Oxid_FAD_bind_N"/>
</dbReference>
<dbReference type="Pfam" id="PF02913">
    <property type="entry name" value="FAD-oxidase_C"/>
    <property type="match status" value="1"/>
</dbReference>
<dbReference type="PROSITE" id="PS51387">
    <property type="entry name" value="FAD_PCMH"/>
    <property type="match status" value="1"/>
</dbReference>
<dbReference type="GO" id="GO:0004458">
    <property type="term" value="F:D-lactate dehydrogenase (cytochrome) activity"/>
    <property type="evidence" value="ECO:0007669"/>
    <property type="project" value="UniProtKB-EC"/>
</dbReference>
<dbReference type="InterPro" id="IPR036318">
    <property type="entry name" value="FAD-bd_PCMH-like_sf"/>
</dbReference>
<dbReference type="EC" id="1.1.2.4" evidence="9"/>
<dbReference type="InterPro" id="IPR004113">
    <property type="entry name" value="FAD-bd_oxidored_4_C"/>
</dbReference>
<dbReference type="Proteomes" id="UP001085076">
    <property type="component" value="Miscellaneous, Linkage group lg02"/>
</dbReference>
<dbReference type="PANTHER" id="PTHR11748">
    <property type="entry name" value="D-LACTATE DEHYDROGENASE"/>
    <property type="match status" value="1"/>
</dbReference>
<evidence type="ECO:0000259" key="10">
    <source>
        <dbReference type="PROSITE" id="PS51387"/>
    </source>
</evidence>
<dbReference type="SUPFAM" id="SSF55103">
    <property type="entry name" value="FAD-linked oxidases, C-terminal domain"/>
    <property type="match status" value="1"/>
</dbReference>
<name>A0A9D5D140_9LILI</name>
<organism evidence="11 12">
    <name type="scientific">Dioscorea zingiberensis</name>
    <dbReference type="NCBI Taxonomy" id="325984"/>
    <lineage>
        <taxon>Eukaryota</taxon>
        <taxon>Viridiplantae</taxon>
        <taxon>Streptophyta</taxon>
        <taxon>Embryophyta</taxon>
        <taxon>Tracheophyta</taxon>
        <taxon>Spermatophyta</taxon>
        <taxon>Magnoliopsida</taxon>
        <taxon>Liliopsida</taxon>
        <taxon>Dioscoreales</taxon>
        <taxon>Dioscoreaceae</taxon>
        <taxon>Dioscorea</taxon>
    </lineage>
</organism>
<keyword evidence="7" id="KW-0560">Oxidoreductase</keyword>
<dbReference type="FunFam" id="1.10.45.10:FF:000001">
    <property type="entry name" value="D-lactate dehydrogenase mitochondrial"/>
    <property type="match status" value="1"/>
</dbReference>
<dbReference type="GO" id="GO:0071949">
    <property type="term" value="F:FAD binding"/>
    <property type="evidence" value="ECO:0007669"/>
    <property type="project" value="InterPro"/>
</dbReference>
<dbReference type="EMBL" id="JAGGNH010000002">
    <property type="protein sequence ID" value="KAJ0982599.1"/>
    <property type="molecule type" value="Genomic_DNA"/>
</dbReference>
<dbReference type="GO" id="GO:1903457">
    <property type="term" value="P:lactate catabolic process"/>
    <property type="evidence" value="ECO:0007669"/>
    <property type="project" value="TreeGrafter"/>
</dbReference>
<reference evidence="11" key="1">
    <citation type="submission" date="2021-03" db="EMBL/GenBank/DDBJ databases">
        <authorList>
            <person name="Li Z."/>
            <person name="Yang C."/>
        </authorList>
    </citation>
    <scope>NUCLEOTIDE SEQUENCE</scope>
    <source>
        <strain evidence="11">Dzin_1.0</strain>
        <tissue evidence="11">Leaf</tissue>
    </source>
</reference>
<protein>
    <recommendedName>
        <fullName evidence="9">D-lactate dehydrogenase (cytochrome)</fullName>
        <ecNumber evidence="9">1.1.2.4</ecNumber>
    </recommendedName>
</protein>
<comment type="subcellular location">
    <subcellularLocation>
        <location evidence="2">Mitochondrion</location>
    </subcellularLocation>
</comment>
<dbReference type="AlphaFoldDB" id="A0A9D5D140"/>
<comment type="caution">
    <text evidence="11">The sequence shown here is derived from an EMBL/GenBank/DDBJ whole genome shotgun (WGS) entry which is preliminary data.</text>
</comment>
<dbReference type="InterPro" id="IPR016164">
    <property type="entry name" value="FAD-linked_Oxase-like_C"/>
</dbReference>
<dbReference type="OrthoDB" id="5332616at2759"/>
<accession>A0A9D5D140</accession>
<dbReference type="Gene3D" id="3.30.70.2740">
    <property type="match status" value="1"/>
</dbReference>
<dbReference type="Gene3D" id="3.30.465.10">
    <property type="match status" value="1"/>
</dbReference>
<dbReference type="GO" id="GO:0005739">
    <property type="term" value="C:mitochondrion"/>
    <property type="evidence" value="ECO:0007669"/>
    <property type="project" value="UniProtKB-SubCell"/>
</dbReference>
<dbReference type="Pfam" id="PF01565">
    <property type="entry name" value="FAD_binding_4"/>
    <property type="match status" value="1"/>
</dbReference>
<evidence type="ECO:0000256" key="8">
    <source>
        <dbReference type="ARBA" id="ARBA00023128"/>
    </source>
</evidence>
<sequence>MSSFVSRISRLTSSSKHYVALALRSSSSFPPLRSHSTTSSSSSSGDRLLSWSRAVLPLAVAGSAAFALSLDLLPVPSSCDPGLDHRVGGKGSTEVLVQGSHKEVPKEFIDELQAICQSNMTLDYDERYFHGKPQNSFHKAVNVPDVVVYPRSQDEVQKIIKTCNKFKIPIVPYGGATSIEGHTLAPHGGVCIDLSLMKAIKSLHVEDMDVVVEPGIGWIELNEYLKPYGLFFPLDPGPGATIGGMCATRCSGSLAVRYGTMRENVINLQVVLGDGDVIKTGSRARKSAAGYDLARLLIGSEGTLGVITEVTLRLQKLPQHSVVAMCNFRTIKDAADVAIATMLSGIQVSRVELLDEVQVKAINLANGKNLPEVPTLMFEFIGTEAYAREQTLLVQKIVSEHNGSDFIFVEDSDAKKELWKIRKEALWACFAMAPGFEAMITDVCVPLSRLAECISKSKQLLDASPLLCTVIAHAGDGNFHTVILFDPSKEDQRREAERLNHFMVHTALSMEGTCTGEHGVGTGKMKYLEQELGVGSLRAMKRIKSVLDPNNIMNPGKLIPPHICI</sequence>
<evidence type="ECO:0000256" key="1">
    <source>
        <dbReference type="ARBA" id="ARBA00001974"/>
    </source>
</evidence>
<evidence type="ECO:0000256" key="3">
    <source>
        <dbReference type="ARBA" id="ARBA00008000"/>
    </source>
</evidence>
<evidence type="ECO:0000256" key="2">
    <source>
        <dbReference type="ARBA" id="ARBA00004173"/>
    </source>
</evidence>
<evidence type="ECO:0000256" key="5">
    <source>
        <dbReference type="ARBA" id="ARBA00022827"/>
    </source>
</evidence>
<evidence type="ECO:0000313" key="12">
    <source>
        <dbReference type="Proteomes" id="UP001085076"/>
    </source>
</evidence>
<evidence type="ECO:0000256" key="6">
    <source>
        <dbReference type="ARBA" id="ARBA00022946"/>
    </source>
</evidence>
<evidence type="ECO:0000256" key="4">
    <source>
        <dbReference type="ARBA" id="ARBA00022630"/>
    </source>
</evidence>
<evidence type="ECO:0000256" key="9">
    <source>
        <dbReference type="ARBA" id="ARBA00038897"/>
    </source>
</evidence>
<comment type="similarity">
    <text evidence="3">Belongs to the FAD-binding oxidoreductase/transferase type 4 family.</text>
</comment>
<dbReference type="FunFam" id="3.30.70.2740:FF:000001">
    <property type="entry name" value="D-lactate dehydrogenase mitochondrial"/>
    <property type="match status" value="1"/>
</dbReference>
<keyword evidence="5" id="KW-0274">FAD</keyword>
<evidence type="ECO:0000256" key="7">
    <source>
        <dbReference type="ARBA" id="ARBA00023002"/>
    </source>
</evidence>
<dbReference type="InterPro" id="IPR016166">
    <property type="entry name" value="FAD-bd_PCMH"/>
</dbReference>